<dbReference type="Proteomes" id="UP001157114">
    <property type="component" value="Unassembled WGS sequence"/>
</dbReference>
<sequence>MKQEWIDVVNQLADNPALSITCPDCGCYVLEILDVDSPLNTVDFERYIACSHCKAQAVIKMKRKKS</sequence>
<proteinExistence type="predicted"/>
<dbReference type="EMBL" id="BSSQ01000003">
    <property type="protein sequence ID" value="GLX66588.1"/>
    <property type="molecule type" value="Genomic_DNA"/>
</dbReference>
<organism evidence="1 2">
    <name type="scientific">Paenibacillus glycanilyticus</name>
    <dbReference type="NCBI Taxonomy" id="126569"/>
    <lineage>
        <taxon>Bacteria</taxon>
        <taxon>Bacillati</taxon>
        <taxon>Bacillota</taxon>
        <taxon>Bacilli</taxon>
        <taxon>Bacillales</taxon>
        <taxon>Paenibacillaceae</taxon>
        <taxon>Paenibacillus</taxon>
    </lineage>
</organism>
<reference evidence="1 2" key="1">
    <citation type="submission" date="2023-03" db="EMBL/GenBank/DDBJ databases">
        <title>Draft genome sequence of the bacteria which degrade cell wall of Tricholomamatutake.</title>
        <authorList>
            <person name="Konishi Y."/>
            <person name="Fukuta Y."/>
            <person name="Shirasaka N."/>
        </authorList>
    </citation>
    <scope>NUCLEOTIDE SEQUENCE [LARGE SCALE GENOMIC DNA]</scope>
    <source>
        <strain evidence="2">mu1</strain>
    </source>
</reference>
<evidence type="ECO:0000313" key="2">
    <source>
        <dbReference type="Proteomes" id="UP001157114"/>
    </source>
</evidence>
<evidence type="ECO:0000313" key="1">
    <source>
        <dbReference type="EMBL" id="GLX66588.1"/>
    </source>
</evidence>
<comment type="caution">
    <text evidence="1">The sequence shown here is derived from an EMBL/GenBank/DDBJ whole genome shotgun (WGS) entry which is preliminary data.</text>
</comment>
<name>A0ABQ6GBE3_9BACL</name>
<protein>
    <submittedName>
        <fullName evidence="1">Uncharacterized protein</fullName>
    </submittedName>
</protein>
<gene>
    <name evidence="1" type="ORF">MU1_09320</name>
</gene>
<accession>A0ABQ6GBE3</accession>
<keyword evidence="2" id="KW-1185">Reference proteome</keyword>